<evidence type="ECO:0000256" key="6">
    <source>
        <dbReference type="ARBA" id="ARBA00022917"/>
    </source>
</evidence>
<evidence type="ECO:0000256" key="7">
    <source>
        <dbReference type="ARBA" id="ARBA00023146"/>
    </source>
</evidence>
<keyword evidence="7" id="KW-0030">Aminoacyl-tRNA synthetase</keyword>
<protein>
    <recommendedName>
        <fullName evidence="2">valine--tRNA ligase</fullName>
        <ecNumber evidence="2">6.1.1.9</ecNumber>
    </recommendedName>
    <alternativeName>
        <fullName evidence="8">Valyl-tRNA synthetase</fullName>
    </alternativeName>
</protein>
<dbReference type="GO" id="GO:0004832">
    <property type="term" value="F:valine-tRNA ligase activity"/>
    <property type="evidence" value="ECO:0007669"/>
    <property type="project" value="UniProtKB-EC"/>
</dbReference>
<name>A0A8J5L8F9_ZINOF</name>
<keyword evidence="3" id="KW-0436">Ligase</keyword>
<evidence type="ECO:0000313" key="10">
    <source>
        <dbReference type="Proteomes" id="UP000734854"/>
    </source>
</evidence>
<dbReference type="AlphaFoldDB" id="A0A8J5L8F9"/>
<dbReference type="GO" id="GO:0005524">
    <property type="term" value="F:ATP binding"/>
    <property type="evidence" value="ECO:0007669"/>
    <property type="project" value="UniProtKB-KW"/>
</dbReference>
<dbReference type="InterPro" id="IPR002303">
    <property type="entry name" value="Valyl-tRNA_ligase"/>
</dbReference>
<dbReference type="Proteomes" id="UP000734854">
    <property type="component" value="Unassembled WGS sequence"/>
</dbReference>
<dbReference type="GO" id="GO:0006438">
    <property type="term" value="P:valyl-tRNA aminoacylation"/>
    <property type="evidence" value="ECO:0007669"/>
    <property type="project" value="InterPro"/>
</dbReference>
<evidence type="ECO:0000256" key="5">
    <source>
        <dbReference type="ARBA" id="ARBA00022840"/>
    </source>
</evidence>
<keyword evidence="5" id="KW-0067">ATP-binding</keyword>
<keyword evidence="10" id="KW-1185">Reference proteome</keyword>
<organism evidence="9 10">
    <name type="scientific">Zingiber officinale</name>
    <name type="common">Ginger</name>
    <name type="synonym">Amomum zingiber</name>
    <dbReference type="NCBI Taxonomy" id="94328"/>
    <lineage>
        <taxon>Eukaryota</taxon>
        <taxon>Viridiplantae</taxon>
        <taxon>Streptophyta</taxon>
        <taxon>Embryophyta</taxon>
        <taxon>Tracheophyta</taxon>
        <taxon>Spermatophyta</taxon>
        <taxon>Magnoliopsida</taxon>
        <taxon>Liliopsida</taxon>
        <taxon>Zingiberales</taxon>
        <taxon>Zingiberaceae</taxon>
        <taxon>Zingiber</taxon>
    </lineage>
</organism>
<comment type="caution">
    <text evidence="9">The sequence shown here is derived from an EMBL/GenBank/DDBJ whole genome shotgun (WGS) entry which is preliminary data.</text>
</comment>
<sequence length="175" mass="20060">MLAEKYPAFALCRGHDITDIMRSYEFEIVTLAAISSLKVLNENDMNPAGCAVDVVNENLSVYLQLQGTLEAEAEQEKLTKRREDTKEMNSSGYKEKAPLSIEEEQMMRLNAYLEELKIIDEGEHDLERTIHEQNVVWRMDMAEWIPELARWRNSEGILGWSLLAARAKAAVEVEK</sequence>
<comment type="similarity">
    <text evidence="1">Belongs to the class-I aminoacyl-tRNA synthetase family.</text>
</comment>
<keyword evidence="4" id="KW-0547">Nucleotide-binding</keyword>
<gene>
    <name evidence="9" type="ORF">ZIOFF_027609</name>
</gene>
<evidence type="ECO:0000313" key="9">
    <source>
        <dbReference type="EMBL" id="KAG6509609.1"/>
    </source>
</evidence>
<dbReference type="EC" id="6.1.1.9" evidence="2"/>
<dbReference type="PANTHER" id="PTHR11946:SF109">
    <property type="entry name" value="VALINE--TRNA LIGASE"/>
    <property type="match status" value="1"/>
</dbReference>
<accession>A0A8J5L8F9</accession>
<evidence type="ECO:0000256" key="8">
    <source>
        <dbReference type="ARBA" id="ARBA00029936"/>
    </source>
</evidence>
<evidence type="ECO:0000256" key="2">
    <source>
        <dbReference type="ARBA" id="ARBA00013169"/>
    </source>
</evidence>
<dbReference type="PANTHER" id="PTHR11946">
    <property type="entry name" value="VALYL-TRNA SYNTHETASES"/>
    <property type="match status" value="1"/>
</dbReference>
<evidence type="ECO:0000256" key="1">
    <source>
        <dbReference type="ARBA" id="ARBA00005594"/>
    </source>
</evidence>
<dbReference type="EMBL" id="JACMSC010000008">
    <property type="protein sequence ID" value="KAG6509609.1"/>
    <property type="molecule type" value="Genomic_DNA"/>
</dbReference>
<reference evidence="9 10" key="1">
    <citation type="submission" date="2020-08" db="EMBL/GenBank/DDBJ databases">
        <title>Plant Genome Project.</title>
        <authorList>
            <person name="Zhang R.-G."/>
        </authorList>
    </citation>
    <scope>NUCLEOTIDE SEQUENCE [LARGE SCALE GENOMIC DNA]</scope>
    <source>
        <tissue evidence="9">Rhizome</tissue>
    </source>
</reference>
<proteinExistence type="inferred from homology"/>
<evidence type="ECO:0000256" key="3">
    <source>
        <dbReference type="ARBA" id="ARBA00022598"/>
    </source>
</evidence>
<dbReference type="GO" id="GO:0005829">
    <property type="term" value="C:cytosol"/>
    <property type="evidence" value="ECO:0007669"/>
    <property type="project" value="TreeGrafter"/>
</dbReference>
<evidence type="ECO:0000256" key="4">
    <source>
        <dbReference type="ARBA" id="ARBA00022741"/>
    </source>
</evidence>
<keyword evidence="6" id="KW-0648">Protein biosynthesis</keyword>